<dbReference type="RefSeq" id="WP_058286395.1">
    <property type="nucleotide sequence ID" value="NZ_CYSR01000022.1"/>
</dbReference>
<dbReference type="InterPro" id="IPR036259">
    <property type="entry name" value="MFS_trans_sf"/>
</dbReference>
<evidence type="ECO:0000259" key="5">
    <source>
        <dbReference type="PROSITE" id="PS50850"/>
    </source>
</evidence>
<feature type="transmembrane region" description="Helical" evidence="4">
    <location>
        <begin position="48"/>
        <end position="67"/>
    </location>
</feature>
<sequence length="412" mass="42702">MTTRIAKASPALLLFAIFLISLNLRPAVAAIGPLVSQILGDTGVNSTIIGFLTMIPVFLMGIGAIYVRQLRAALGERGGITLGALIIALACAARLWLPTGAGLLVTAAGAGIGIAIVQSLMPGFAKRNFGAGTGRVIGLYSTGIVAGASIAAGTAAGLASSLDWEGTLAAWSLPAVLAVLIWVIAARNADSERTAPAPAAGTTPPQFWRNARCWSLMLFFGVGTGAFMLVMAWIPPFYLEQGLDQGAAGLLLSALTVIEAVTALGVAAFIHHFPDRRGPLVFALIMTALGFGVLYTAPIDMSFLAMALLGVGIGILFPLSIIVAIDHVDDPTTAGNFTSFVQGGGYILASFVPLFAGAVRDAMSDLSNVWLGMAAGSLLMIFLAVRYSPESYKRFSTMLRSVSLDRGLRAAS</sequence>
<feature type="transmembrane region" description="Helical" evidence="4">
    <location>
        <begin position="213"/>
        <end position="234"/>
    </location>
</feature>
<dbReference type="Gene3D" id="1.20.1250.20">
    <property type="entry name" value="MFS general substrate transporter like domains"/>
    <property type="match status" value="2"/>
</dbReference>
<protein>
    <submittedName>
        <fullName evidence="6">Inner membrane transport protein YeaN</fullName>
    </submittedName>
</protein>
<feature type="transmembrane region" description="Helical" evidence="4">
    <location>
        <begin position="103"/>
        <end position="125"/>
    </location>
</feature>
<gene>
    <name evidence="6" type="primary">yeaN</name>
    <name evidence="6" type="ORF">PHA8399_02441</name>
</gene>
<name>A0A0P1HAK5_9RHOB</name>
<dbReference type="PANTHER" id="PTHR23523:SF1">
    <property type="entry name" value="CYANATE TRANSPORT PROTEIN CYNX"/>
    <property type="match status" value="1"/>
</dbReference>
<keyword evidence="2 4" id="KW-1133">Transmembrane helix</keyword>
<proteinExistence type="predicted"/>
<dbReference type="Proteomes" id="UP000051326">
    <property type="component" value="Unassembled WGS sequence"/>
</dbReference>
<evidence type="ECO:0000256" key="4">
    <source>
        <dbReference type="SAM" id="Phobius"/>
    </source>
</evidence>
<dbReference type="AlphaFoldDB" id="A0A0P1HAK5"/>
<evidence type="ECO:0000256" key="1">
    <source>
        <dbReference type="ARBA" id="ARBA00022692"/>
    </source>
</evidence>
<feature type="transmembrane region" description="Helical" evidence="4">
    <location>
        <begin position="337"/>
        <end position="357"/>
    </location>
</feature>
<dbReference type="EMBL" id="CYSR01000022">
    <property type="protein sequence ID" value="CUI00313.1"/>
    <property type="molecule type" value="Genomic_DNA"/>
</dbReference>
<dbReference type="GO" id="GO:0022857">
    <property type="term" value="F:transmembrane transporter activity"/>
    <property type="evidence" value="ECO:0007669"/>
    <property type="project" value="InterPro"/>
</dbReference>
<evidence type="ECO:0000313" key="7">
    <source>
        <dbReference type="Proteomes" id="UP000051326"/>
    </source>
</evidence>
<feature type="domain" description="Major facilitator superfamily (MFS) profile" evidence="5">
    <location>
        <begin position="9"/>
        <end position="392"/>
    </location>
</feature>
<evidence type="ECO:0000256" key="2">
    <source>
        <dbReference type="ARBA" id="ARBA00022989"/>
    </source>
</evidence>
<feature type="transmembrane region" description="Helical" evidence="4">
    <location>
        <begin position="369"/>
        <end position="388"/>
    </location>
</feature>
<feature type="transmembrane region" description="Helical" evidence="4">
    <location>
        <begin position="246"/>
        <end position="268"/>
    </location>
</feature>
<dbReference type="InterPro" id="IPR052524">
    <property type="entry name" value="MFS_Cyanate_Porter"/>
</dbReference>
<dbReference type="InterPro" id="IPR011701">
    <property type="entry name" value="MFS"/>
</dbReference>
<feature type="transmembrane region" description="Helical" evidence="4">
    <location>
        <begin position="137"/>
        <end position="162"/>
    </location>
</feature>
<keyword evidence="1 4" id="KW-0812">Transmembrane</keyword>
<accession>A0A0P1HAK5</accession>
<dbReference type="SUPFAM" id="SSF103473">
    <property type="entry name" value="MFS general substrate transporter"/>
    <property type="match status" value="1"/>
</dbReference>
<organism evidence="6 7">
    <name type="scientific">Leisingera aquaemixtae</name>
    <dbReference type="NCBI Taxonomy" id="1396826"/>
    <lineage>
        <taxon>Bacteria</taxon>
        <taxon>Pseudomonadati</taxon>
        <taxon>Pseudomonadota</taxon>
        <taxon>Alphaproteobacteria</taxon>
        <taxon>Rhodobacterales</taxon>
        <taxon>Roseobacteraceae</taxon>
        <taxon>Leisingera</taxon>
    </lineage>
</organism>
<evidence type="ECO:0000256" key="3">
    <source>
        <dbReference type="ARBA" id="ARBA00023136"/>
    </source>
</evidence>
<dbReference type="PANTHER" id="PTHR23523">
    <property type="match status" value="1"/>
</dbReference>
<keyword evidence="3 4" id="KW-0472">Membrane</keyword>
<dbReference type="Pfam" id="PF07690">
    <property type="entry name" value="MFS_1"/>
    <property type="match status" value="1"/>
</dbReference>
<dbReference type="STRING" id="1396826.PHA8399_02441"/>
<feature type="transmembrane region" description="Helical" evidence="4">
    <location>
        <begin position="79"/>
        <end position="97"/>
    </location>
</feature>
<feature type="transmembrane region" description="Helical" evidence="4">
    <location>
        <begin position="280"/>
        <end position="297"/>
    </location>
</feature>
<evidence type="ECO:0000313" key="6">
    <source>
        <dbReference type="EMBL" id="CUI00313.1"/>
    </source>
</evidence>
<feature type="transmembrane region" description="Helical" evidence="4">
    <location>
        <begin position="168"/>
        <end position="186"/>
    </location>
</feature>
<dbReference type="PROSITE" id="PS50850">
    <property type="entry name" value="MFS"/>
    <property type="match status" value="1"/>
</dbReference>
<dbReference type="InterPro" id="IPR020846">
    <property type="entry name" value="MFS_dom"/>
</dbReference>
<feature type="transmembrane region" description="Helical" evidence="4">
    <location>
        <begin position="303"/>
        <end position="325"/>
    </location>
</feature>
<reference evidence="6 7" key="1">
    <citation type="submission" date="2015-09" db="EMBL/GenBank/DDBJ databases">
        <authorList>
            <consortium name="Swine Surveillance"/>
        </authorList>
    </citation>
    <scope>NUCLEOTIDE SEQUENCE [LARGE SCALE GENOMIC DNA]</scope>
    <source>
        <strain evidence="6 7">CECT 8399</strain>
    </source>
</reference>